<comment type="caution">
    <text evidence="1">The sequence shown here is derived from an EMBL/GenBank/DDBJ whole genome shotgun (WGS) entry which is preliminary data.</text>
</comment>
<dbReference type="EMBL" id="MGFU01000001">
    <property type="protein sequence ID" value="OGM14794.1"/>
    <property type="molecule type" value="Genomic_DNA"/>
</dbReference>
<name>A0A1F7XIC7_9BACT</name>
<proteinExistence type="predicted"/>
<dbReference type="AlphaFoldDB" id="A0A1F7XIC7"/>
<protein>
    <recommendedName>
        <fullName evidence="3">DNA-deoxyinosine glycosylase</fullName>
    </recommendedName>
</protein>
<evidence type="ECO:0000313" key="2">
    <source>
        <dbReference type="Proteomes" id="UP000179013"/>
    </source>
</evidence>
<gene>
    <name evidence="1" type="ORF">A2V80_01445</name>
</gene>
<dbReference type="Gene3D" id="3.40.470.10">
    <property type="entry name" value="Uracil-DNA glycosylase-like domain"/>
    <property type="match status" value="1"/>
</dbReference>
<evidence type="ECO:0008006" key="3">
    <source>
        <dbReference type="Google" id="ProtNLM"/>
    </source>
</evidence>
<accession>A0A1F7XIC7</accession>
<reference evidence="1 2" key="1">
    <citation type="journal article" date="2016" name="Nat. Commun.">
        <title>Thousands of microbial genomes shed light on interconnected biogeochemical processes in an aquifer system.</title>
        <authorList>
            <person name="Anantharaman K."/>
            <person name="Brown C.T."/>
            <person name="Hug L.A."/>
            <person name="Sharon I."/>
            <person name="Castelle C.J."/>
            <person name="Probst A.J."/>
            <person name="Thomas B.C."/>
            <person name="Singh A."/>
            <person name="Wilkins M.J."/>
            <person name="Karaoz U."/>
            <person name="Brodie E.L."/>
            <person name="Williams K.H."/>
            <person name="Hubbard S.S."/>
            <person name="Banfield J.F."/>
        </authorList>
    </citation>
    <scope>NUCLEOTIDE SEQUENCE [LARGE SCALE GENOMIC DNA]</scope>
</reference>
<dbReference type="SUPFAM" id="SSF52141">
    <property type="entry name" value="Uracil-DNA glycosylase-like"/>
    <property type="match status" value="1"/>
</dbReference>
<dbReference type="InterPro" id="IPR036895">
    <property type="entry name" value="Uracil-DNA_glycosylase-like_sf"/>
</dbReference>
<dbReference type="Proteomes" id="UP000179013">
    <property type="component" value="Unassembled WGS sequence"/>
</dbReference>
<evidence type="ECO:0000313" key="1">
    <source>
        <dbReference type="EMBL" id="OGM14794.1"/>
    </source>
</evidence>
<dbReference type="CDD" id="cd10032">
    <property type="entry name" value="UDG-F6_HDG"/>
    <property type="match status" value="1"/>
</dbReference>
<sequence length="172" mass="20272">MIETHPFGSFVPNDAQYLILGSFPAKTKENFYKWFYGSNRNQFWQIMENVYDLKLSDQNTKEDLFTKHKIALADVIHKTQRVNNSNLDINLINRTYNLTGVSEILKNNKIKKIFFTSRHVENIFHRHFKSLVQKYPGIALITLPSPSPRYASLTISNKIEVYKKHLPKYRSY</sequence>
<organism evidence="1 2">
    <name type="scientific">Candidatus Woesebacteria bacterium RBG_16_39_8b</name>
    <dbReference type="NCBI Taxonomy" id="1802482"/>
    <lineage>
        <taxon>Bacteria</taxon>
        <taxon>Candidatus Woeseibacteriota</taxon>
    </lineage>
</organism>